<name>A0A850GWY3_9SPHN</name>
<dbReference type="EMBL" id="JABWGV010000001">
    <property type="protein sequence ID" value="NVD44061.1"/>
    <property type="molecule type" value="Genomic_DNA"/>
</dbReference>
<gene>
    <name evidence="2" type="ORF">HUV48_03390</name>
</gene>
<feature type="transmembrane region" description="Helical" evidence="1">
    <location>
        <begin position="12"/>
        <end position="33"/>
    </location>
</feature>
<comment type="caution">
    <text evidence="2">The sequence shown here is derived from an EMBL/GenBank/DDBJ whole genome shotgun (WGS) entry which is preliminary data.</text>
</comment>
<keyword evidence="1" id="KW-1133">Transmembrane helix</keyword>
<keyword evidence="1" id="KW-0812">Transmembrane</keyword>
<accession>A0A850GWY3</accession>
<evidence type="ECO:0000256" key="1">
    <source>
        <dbReference type="SAM" id="Phobius"/>
    </source>
</evidence>
<dbReference type="AlphaFoldDB" id="A0A850GWY3"/>
<protein>
    <submittedName>
        <fullName evidence="2">Uncharacterized protein</fullName>
    </submittedName>
</protein>
<proteinExistence type="predicted"/>
<dbReference type="Proteomes" id="UP000561438">
    <property type="component" value="Unassembled WGS sequence"/>
</dbReference>
<evidence type="ECO:0000313" key="2">
    <source>
        <dbReference type="EMBL" id="NVD44061.1"/>
    </source>
</evidence>
<feature type="transmembrane region" description="Helical" evidence="1">
    <location>
        <begin position="45"/>
        <end position="68"/>
    </location>
</feature>
<keyword evidence="1" id="KW-0472">Membrane</keyword>
<reference evidence="2 3" key="1">
    <citation type="submission" date="2020-06" db="EMBL/GenBank/DDBJ databases">
        <title>Altererythrobacter sp. HHU K3-1.</title>
        <authorList>
            <person name="Zhang D."/>
            <person name="Xue H."/>
        </authorList>
    </citation>
    <scope>NUCLEOTIDE SEQUENCE [LARGE SCALE GENOMIC DNA]</scope>
    <source>
        <strain evidence="2 3">HHU K3-1</strain>
    </source>
</reference>
<feature type="transmembrane region" description="Helical" evidence="1">
    <location>
        <begin position="144"/>
        <end position="166"/>
    </location>
</feature>
<dbReference type="RefSeq" id="WP_176266342.1">
    <property type="nucleotide sequence ID" value="NZ_JABWGV010000001.1"/>
</dbReference>
<keyword evidence="3" id="KW-1185">Reference proteome</keyword>
<evidence type="ECO:0000313" key="3">
    <source>
        <dbReference type="Proteomes" id="UP000561438"/>
    </source>
</evidence>
<sequence>MIFLVVCYPGSVLIAWIIPALLAVGIVGSAYFLEIDVPVTGEDGILKAATSLFTVAGGFFVAALTVLITNDHAVLNSTFVGEDKPRVRSETDPLTRKRFLSLLFGYLSFASFSIVVACLVATVYSDYFLSLRESGLKSAVAYLLAYFGTFTAFQLFLLALVGLHYLTDRLHRSDGRATFKVTPPKAD</sequence>
<feature type="transmembrane region" description="Helical" evidence="1">
    <location>
        <begin position="103"/>
        <end position="124"/>
    </location>
</feature>
<organism evidence="2 3">
    <name type="scientific">Qipengyuania atrilutea</name>
    <dbReference type="NCBI Taxonomy" id="2744473"/>
    <lineage>
        <taxon>Bacteria</taxon>
        <taxon>Pseudomonadati</taxon>
        <taxon>Pseudomonadota</taxon>
        <taxon>Alphaproteobacteria</taxon>
        <taxon>Sphingomonadales</taxon>
        <taxon>Erythrobacteraceae</taxon>
        <taxon>Qipengyuania</taxon>
    </lineage>
</organism>